<keyword evidence="4" id="KW-0964">Secreted</keyword>
<dbReference type="InterPro" id="IPR018161">
    <property type="entry name" value="Wnt_CS"/>
</dbReference>
<evidence type="ECO:0000313" key="14">
    <source>
        <dbReference type="Proteomes" id="UP000031443"/>
    </source>
</evidence>
<evidence type="ECO:0000256" key="11">
    <source>
        <dbReference type="RuleBase" id="RU003500"/>
    </source>
</evidence>
<evidence type="ECO:0000313" key="13">
    <source>
        <dbReference type="EMBL" id="EMP35177.1"/>
    </source>
</evidence>
<dbReference type="PROSITE" id="PS00246">
    <property type="entry name" value="WNT1"/>
    <property type="match status" value="1"/>
</dbReference>
<evidence type="ECO:0000256" key="1">
    <source>
        <dbReference type="ARBA" id="ARBA00004498"/>
    </source>
</evidence>
<keyword evidence="8" id="KW-1015">Disulfide bond</keyword>
<dbReference type="GO" id="GO:0045165">
    <property type="term" value="P:cell fate commitment"/>
    <property type="evidence" value="ECO:0007669"/>
    <property type="project" value="TreeGrafter"/>
</dbReference>
<name>M7C3Z6_CHEMY</name>
<organism evidence="13 14">
    <name type="scientific">Chelonia mydas</name>
    <name type="common">Green sea-turtle</name>
    <name type="synonym">Chelonia agassizi</name>
    <dbReference type="NCBI Taxonomy" id="8469"/>
    <lineage>
        <taxon>Eukaryota</taxon>
        <taxon>Metazoa</taxon>
        <taxon>Chordata</taxon>
        <taxon>Craniata</taxon>
        <taxon>Vertebrata</taxon>
        <taxon>Euteleostomi</taxon>
        <taxon>Archelosauria</taxon>
        <taxon>Testudinata</taxon>
        <taxon>Testudines</taxon>
        <taxon>Cryptodira</taxon>
        <taxon>Durocryptodira</taxon>
        <taxon>Americhelydia</taxon>
        <taxon>Chelonioidea</taxon>
        <taxon>Cheloniidae</taxon>
        <taxon>Chelonia</taxon>
    </lineage>
</organism>
<dbReference type="eggNOG" id="KOG3913">
    <property type="taxonomic scope" value="Eukaryota"/>
</dbReference>
<dbReference type="PRINTS" id="PR01893">
    <property type="entry name" value="WNT10PROTEIN"/>
</dbReference>
<dbReference type="GO" id="GO:0030182">
    <property type="term" value="P:neuron differentiation"/>
    <property type="evidence" value="ECO:0007669"/>
    <property type="project" value="TreeGrafter"/>
</dbReference>
<accession>M7C3Z6</accession>
<keyword evidence="3 11" id="KW-0217">Developmental protein</keyword>
<dbReference type="GO" id="GO:0048513">
    <property type="term" value="P:animal organ development"/>
    <property type="evidence" value="ECO:0007669"/>
    <property type="project" value="UniProtKB-ARBA"/>
</dbReference>
<dbReference type="GO" id="GO:0005109">
    <property type="term" value="F:frizzled binding"/>
    <property type="evidence" value="ECO:0007669"/>
    <property type="project" value="TreeGrafter"/>
</dbReference>
<evidence type="ECO:0000256" key="6">
    <source>
        <dbReference type="ARBA" id="ARBA00022687"/>
    </source>
</evidence>
<evidence type="ECO:0000256" key="2">
    <source>
        <dbReference type="ARBA" id="ARBA00005683"/>
    </source>
</evidence>
<feature type="region of interest" description="Disordered" evidence="12">
    <location>
        <begin position="1"/>
        <end position="24"/>
    </location>
</feature>
<keyword evidence="14" id="KW-1185">Reference proteome</keyword>
<dbReference type="Pfam" id="PF00110">
    <property type="entry name" value="wnt"/>
    <property type="match status" value="1"/>
</dbReference>
<keyword evidence="10" id="KW-0449">Lipoprotein</keyword>
<dbReference type="InterPro" id="IPR013302">
    <property type="entry name" value="Wnt10"/>
</dbReference>
<reference evidence="14" key="1">
    <citation type="journal article" date="2013" name="Nat. Genet.">
        <title>The draft genomes of soft-shell turtle and green sea turtle yield insights into the development and evolution of the turtle-specific body plan.</title>
        <authorList>
            <person name="Wang Z."/>
            <person name="Pascual-Anaya J."/>
            <person name="Zadissa A."/>
            <person name="Li W."/>
            <person name="Niimura Y."/>
            <person name="Huang Z."/>
            <person name="Li C."/>
            <person name="White S."/>
            <person name="Xiong Z."/>
            <person name="Fang D."/>
            <person name="Wang B."/>
            <person name="Ming Y."/>
            <person name="Chen Y."/>
            <person name="Zheng Y."/>
            <person name="Kuraku S."/>
            <person name="Pignatelli M."/>
            <person name="Herrero J."/>
            <person name="Beal K."/>
            <person name="Nozawa M."/>
            <person name="Li Q."/>
            <person name="Wang J."/>
            <person name="Zhang H."/>
            <person name="Yu L."/>
            <person name="Shigenobu S."/>
            <person name="Wang J."/>
            <person name="Liu J."/>
            <person name="Flicek P."/>
            <person name="Searle S."/>
            <person name="Wang J."/>
            <person name="Kuratani S."/>
            <person name="Yin Y."/>
            <person name="Aken B."/>
            <person name="Zhang G."/>
            <person name="Irie N."/>
        </authorList>
    </citation>
    <scope>NUCLEOTIDE SEQUENCE [LARGE SCALE GENOMIC DNA]</scope>
</reference>
<comment type="subcellular location">
    <subcellularLocation>
        <location evidence="1 11">Secreted</location>
        <location evidence="1 11">Extracellular space</location>
        <location evidence="1 11">Extracellular matrix</location>
    </subcellularLocation>
</comment>
<evidence type="ECO:0000256" key="9">
    <source>
        <dbReference type="ARBA" id="ARBA00023180"/>
    </source>
</evidence>
<evidence type="ECO:0000256" key="7">
    <source>
        <dbReference type="ARBA" id="ARBA00022729"/>
    </source>
</evidence>
<dbReference type="GO" id="GO:0005125">
    <property type="term" value="F:cytokine activity"/>
    <property type="evidence" value="ECO:0007669"/>
    <property type="project" value="TreeGrafter"/>
</dbReference>
<dbReference type="InterPro" id="IPR005817">
    <property type="entry name" value="Wnt"/>
</dbReference>
<dbReference type="SMART" id="SM00097">
    <property type="entry name" value="WNT1"/>
    <property type="match status" value="1"/>
</dbReference>
<evidence type="ECO:0000256" key="8">
    <source>
        <dbReference type="ARBA" id="ARBA00023157"/>
    </source>
</evidence>
<comment type="similarity">
    <text evidence="2 11">Belongs to the Wnt family.</text>
</comment>
<dbReference type="PANTHER" id="PTHR12027:SF89">
    <property type="entry name" value="PROTEIN WNT-10A"/>
    <property type="match status" value="1"/>
</dbReference>
<dbReference type="GO" id="GO:0005615">
    <property type="term" value="C:extracellular space"/>
    <property type="evidence" value="ECO:0007669"/>
    <property type="project" value="TreeGrafter"/>
</dbReference>
<keyword evidence="6 11" id="KW-0879">Wnt signaling pathway</keyword>
<keyword evidence="7" id="KW-0732">Signal</keyword>
<proteinExistence type="inferred from homology"/>
<evidence type="ECO:0000256" key="4">
    <source>
        <dbReference type="ARBA" id="ARBA00022525"/>
    </source>
</evidence>
<comment type="function">
    <text evidence="11">Ligand for members of the frizzled family of seven transmembrane receptors.</text>
</comment>
<dbReference type="GO" id="GO:0060070">
    <property type="term" value="P:canonical Wnt signaling pathway"/>
    <property type="evidence" value="ECO:0007669"/>
    <property type="project" value="TreeGrafter"/>
</dbReference>
<keyword evidence="5" id="KW-0272">Extracellular matrix</keyword>
<dbReference type="PANTHER" id="PTHR12027">
    <property type="entry name" value="WNT RELATED"/>
    <property type="match status" value="1"/>
</dbReference>
<evidence type="ECO:0000256" key="3">
    <source>
        <dbReference type="ARBA" id="ARBA00022473"/>
    </source>
</evidence>
<gene>
    <name evidence="13" type="ORF">UY3_07662</name>
</gene>
<dbReference type="AlphaFoldDB" id="M7C3Z6"/>
<evidence type="ECO:0000256" key="12">
    <source>
        <dbReference type="SAM" id="MobiDB-lite"/>
    </source>
</evidence>
<feature type="compositionally biased region" description="Basic and acidic residues" evidence="12">
    <location>
        <begin position="1"/>
        <end position="10"/>
    </location>
</feature>
<sequence>MPLSDPEIKPGGEGGLVPGASDRPCPTGVGLELPTWEPHAEERLKWERDTAWEHGAQGFRESAFAYAIAAAGVVHAVSNACALGKLQACGCWRRGDEEAFRMKLHRLQLEAMNRGKGMVHGVRLEHMPAEAPGLQDSWEWGGCSPDVDYGEKFSKDFLDSRETYRDIHSRMRLHNNRVGRQVVLDNMRRKCKCHGTSGSCQLKTCWQLCKGCVKQVGKSAGRAQLGQPGQPQTLSTFCDPFH</sequence>
<dbReference type="EMBL" id="KB529356">
    <property type="protein sequence ID" value="EMP35177.1"/>
    <property type="molecule type" value="Genomic_DNA"/>
</dbReference>
<dbReference type="PRINTS" id="PR01349">
    <property type="entry name" value="WNTPROTEIN"/>
</dbReference>
<dbReference type="STRING" id="8469.M7C3Z6"/>
<evidence type="ECO:0000256" key="10">
    <source>
        <dbReference type="ARBA" id="ARBA00023288"/>
    </source>
</evidence>
<keyword evidence="9" id="KW-0325">Glycoprotein</keyword>
<dbReference type="Proteomes" id="UP000031443">
    <property type="component" value="Unassembled WGS sequence"/>
</dbReference>
<protein>
    <recommendedName>
        <fullName evidence="11">Protein Wnt</fullName>
    </recommendedName>
</protein>
<evidence type="ECO:0000256" key="5">
    <source>
        <dbReference type="ARBA" id="ARBA00022530"/>
    </source>
</evidence>